<feature type="domain" description="eCIS core" evidence="2">
    <location>
        <begin position="33"/>
        <end position="109"/>
    </location>
</feature>
<dbReference type="OrthoDB" id="4317910at2"/>
<dbReference type="KEGG" id="fln:FLA_2608"/>
<evidence type="ECO:0000256" key="1">
    <source>
        <dbReference type="SAM" id="MobiDB-lite"/>
    </source>
</evidence>
<dbReference type="InterPro" id="IPR025295">
    <property type="entry name" value="eCIS_core_dom"/>
</dbReference>
<evidence type="ECO:0000313" key="4">
    <source>
        <dbReference type="Proteomes" id="UP000186917"/>
    </source>
</evidence>
<dbReference type="RefSeq" id="WP_076380856.1">
    <property type="nucleotide sequence ID" value="NZ_AP017422.1"/>
</dbReference>
<feature type="region of interest" description="Disordered" evidence="1">
    <location>
        <begin position="134"/>
        <end position="162"/>
    </location>
</feature>
<sequence length="529" mass="57145">MRKKIPAPTVAPVTEATPVPPIAKQALEGNGKPLDTALRTEMEPRFGHDFSNIRIHSGDQATEAAGAVQAKAYTVGQDIVFGHQQYQPGNIQGRQLIAHELAHTIQQGEVSKAATSSLSFNNQHNGLEQQAHKAAGQVSGGPQKTTGISEGASPSIMRTPAAPDYDGVTAKYDRSKVTIDPIEDVVIADAKAKNVNIAMNDPEIEHLTWEIYGPGDVYITGRSTTRGGAKSTSSPFEVRPDMLSKGQGRYTLRCTARNKTHHPIYYADSTFYAYTTTPVAMMNKAGLKNITDSPGTHTFGEVGGAKARSMMLEHKESVAATGTGTMQGNRCGSAAPSGVTASDCTNYVLDVLKYTFNAQGRAADWTKVFQEAQKTSNGKFKGNELVKALISQAGWKAVFWAPDPRNPGDGKPEASVANNGVKKNKEYKSSNEKTGIPVDPDKSVIEYRRTEPIKQNNMTGIDKLHKIPLAVITARGGTHMTLLINGVVYEVHWDKGPDDPNVLEATPLEKWVWESGAIVMPAEDYNKAF</sequence>
<keyword evidence="4" id="KW-1185">Reference proteome</keyword>
<organism evidence="3 4">
    <name type="scientific">Filimonas lacunae</name>
    <dbReference type="NCBI Taxonomy" id="477680"/>
    <lineage>
        <taxon>Bacteria</taxon>
        <taxon>Pseudomonadati</taxon>
        <taxon>Bacteroidota</taxon>
        <taxon>Chitinophagia</taxon>
        <taxon>Chitinophagales</taxon>
        <taxon>Chitinophagaceae</taxon>
        <taxon>Filimonas</taxon>
    </lineage>
</organism>
<dbReference type="Pfam" id="PF13699">
    <property type="entry name" value="eCIS_core"/>
    <property type="match status" value="1"/>
</dbReference>
<feature type="region of interest" description="Disordered" evidence="1">
    <location>
        <begin position="403"/>
        <end position="439"/>
    </location>
</feature>
<dbReference type="STRING" id="477680.SAMN05421788_107250"/>
<dbReference type="Proteomes" id="UP000186917">
    <property type="component" value="Unassembled WGS sequence"/>
</dbReference>
<evidence type="ECO:0000313" key="3">
    <source>
        <dbReference type="EMBL" id="SIT27494.1"/>
    </source>
</evidence>
<accession>A0A173MGH2</accession>
<protein>
    <recommendedName>
        <fullName evidence="2">eCIS core domain-containing protein</fullName>
    </recommendedName>
</protein>
<reference evidence="4" key="1">
    <citation type="submission" date="2017-01" db="EMBL/GenBank/DDBJ databases">
        <authorList>
            <person name="Varghese N."/>
            <person name="Submissions S."/>
        </authorList>
    </citation>
    <scope>NUCLEOTIDE SEQUENCE [LARGE SCALE GENOMIC DNA]</scope>
    <source>
        <strain evidence="4">DSM 21054</strain>
    </source>
</reference>
<dbReference type="EMBL" id="FTOR01000007">
    <property type="protein sequence ID" value="SIT27494.1"/>
    <property type="molecule type" value="Genomic_DNA"/>
</dbReference>
<dbReference type="AlphaFoldDB" id="A0A173MGH2"/>
<name>A0A173MGH2_9BACT</name>
<gene>
    <name evidence="3" type="ORF">SAMN05421788_107250</name>
</gene>
<evidence type="ECO:0000259" key="2">
    <source>
        <dbReference type="Pfam" id="PF13699"/>
    </source>
</evidence>
<proteinExistence type="predicted"/>